<proteinExistence type="inferred from homology"/>
<feature type="domain" description="RNA polymerase sigma factor 70 region 4 type 2" evidence="7">
    <location>
        <begin position="109"/>
        <end position="157"/>
    </location>
</feature>
<reference evidence="8 9" key="1">
    <citation type="submission" date="2024-06" db="EMBL/GenBank/DDBJ databases">
        <title>The Natural Products Discovery Center: Release of the First 8490 Sequenced Strains for Exploring Actinobacteria Biosynthetic Diversity.</title>
        <authorList>
            <person name="Kalkreuter E."/>
            <person name="Kautsar S.A."/>
            <person name="Yang D."/>
            <person name="Bader C.D."/>
            <person name="Teijaro C.N."/>
            <person name="Fluegel L."/>
            <person name="Davis C.M."/>
            <person name="Simpson J.R."/>
            <person name="Lauterbach L."/>
            <person name="Steele A.D."/>
            <person name="Gui C."/>
            <person name="Meng S."/>
            <person name="Li G."/>
            <person name="Viehrig K."/>
            <person name="Ye F."/>
            <person name="Su P."/>
            <person name="Kiefer A.F."/>
            <person name="Nichols A."/>
            <person name="Cepeda A.J."/>
            <person name="Yan W."/>
            <person name="Fan B."/>
            <person name="Jiang Y."/>
            <person name="Adhikari A."/>
            <person name="Zheng C.-J."/>
            <person name="Schuster L."/>
            <person name="Cowan T.M."/>
            <person name="Smanski M.J."/>
            <person name="Chevrette M.G."/>
            <person name="De Carvalho L.P.S."/>
            <person name="Shen B."/>
        </authorList>
    </citation>
    <scope>NUCLEOTIDE SEQUENCE [LARGE SCALE GENOMIC DNA]</scope>
    <source>
        <strain evidence="8 9">NPDC048946</strain>
    </source>
</reference>
<name>A0ABV3D965_9ACTN</name>
<dbReference type="Gene3D" id="1.10.1740.10">
    <property type="match status" value="1"/>
</dbReference>
<evidence type="ECO:0000259" key="7">
    <source>
        <dbReference type="Pfam" id="PF08281"/>
    </source>
</evidence>
<evidence type="ECO:0000256" key="5">
    <source>
        <dbReference type="ARBA" id="ARBA00023163"/>
    </source>
</evidence>
<keyword evidence="9" id="KW-1185">Reference proteome</keyword>
<dbReference type="EMBL" id="JBEZFP010000003">
    <property type="protein sequence ID" value="MEU8132285.1"/>
    <property type="molecule type" value="Genomic_DNA"/>
</dbReference>
<evidence type="ECO:0000256" key="1">
    <source>
        <dbReference type="ARBA" id="ARBA00010641"/>
    </source>
</evidence>
<dbReference type="InterPro" id="IPR013249">
    <property type="entry name" value="RNA_pol_sigma70_r4_t2"/>
</dbReference>
<keyword evidence="4" id="KW-0238">DNA-binding</keyword>
<dbReference type="Proteomes" id="UP001551482">
    <property type="component" value="Unassembled WGS sequence"/>
</dbReference>
<dbReference type="InterPro" id="IPR013325">
    <property type="entry name" value="RNA_pol_sigma_r2"/>
</dbReference>
<accession>A0ABV3D965</accession>
<gene>
    <name evidence="8" type="ORF">AB0C36_02125</name>
</gene>
<feature type="domain" description="RNA polymerase sigma-70 region 2" evidence="6">
    <location>
        <begin position="14"/>
        <end position="76"/>
    </location>
</feature>
<comment type="caution">
    <text evidence="8">The sequence shown here is derived from an EMBL/GenBank/DDBJ whole genome shotgun (WGS) entry which is preliminary data.</text>
</comment>
<dbReference type="PANTHER" id="PTHR43133">
    <property type="entry name" value="RNA POLYMERASE ECF-TYPE SIGMA FACTO"/>
    <property type="match status" value="1"/>
</dbReference>
<dbReference type="InterPro" id="IPR014284">
    <property type="entry name" value="RNA_pol_sigma-70_dom"/>
</dbReference>
<dbReference type="InterPro" id="IPR039425">
    <property type="entry name" value="RNA_pol_sigma-70-like"/>
</dbReference>
<evidence type="ECO:0000256" key="3">
    <source>
        <dbReference type="ARBA" id="ARBA00023082"/>
    </source>
</evidence>
<comment type="similarity">
    <text evidence="1">Belongs to the sigma-70 factor family. ECF subfamily.</text>
</comment>
<keyword evidence="2" id="KW-0805">Transcription regulation</keyword>
<evidence type="ECO:0000259" key="6">
    <source>
        <dbReference type="Pfam" id="PF04542"/>
    </source>
</evidence>
<keyword evidence="5" id="KW-0804">Transcription</keyword>
<keyword evidence="3" id="KW-0731">Sigma factor</keyword>
<dbReference type="SUPFAM" id="SSF88946">
    <property type="entry name" value="Sigma2 domain of RNA polymerase sigma factors"/>
    <property type="match status" value="1"/>
</dbReference>
<evidence type="ECO:0000256" key="4">
    <source>
        <dbReference type="ARBA" id="ARBA00023125"/>
    </source>
</evidence>
<dbReference type="InterPro" id="IPR036388">
    <property type="entry name" value="WH-like_DNA-bd_sf"/>
</dbReference>
<dbReference type="CDD" id="cd06171">
    <property type="entry name" value="Sigma70_r4"/>
    <property type="match status" value="1"/>
</dbReference>
<dbReference type="RefSeq" id="WP_358347847.1">
    <property type="nucleotide sequence ID" value="NZ_JBEZFP010000003.1"/>
</dbReference>
<evidence type="ECO:0000313" key="8">
    <source>
        <dbReference type="EMBL" id="MEU8132285.1"/>
    </source>
</evidence>
<dbReference type="Pfam" id="PF04542">
    <property type="entry name" value="Sigma70_r2"/>
    <property type="match status" value="1"/>
</dbReference>
<protein>
    <submittedName>
        <fullName evidence="8">SigE family RNA polymerase sigma factor</fullName>
    </submittedName>
</protein>
<dbReference type="Gene3D" id="1.10.10.10">
    <property type="entry name" value="Winged helix-like DNA-binding domain superfamily/Winged helix DNA-binding domain"/>
    <property type="match status" value="1"/>
</dbReference>
<dbReference type="InterPro" id="IPR007627">
    <property type="entry name" value="RNA_pol_sigma70_r2"/>
</dbReference>
<evidence type="ECO:0000313" key="9">
    <source>
        <dbReference type="Proteomes" id="UP001551482"/>
    </source>
</evidence>
<dbReference type="InterPro" id="IPR014325">
    <property type="entry name" value="RNA_pol_sigma-E_actinobac"/>
</dbReference>
<organism evidence="8 9">
    <name type="scientific">Streptodolium elevatio</name>
    <dbReference type="NCBI Taxonomy" id="3157996"/>
    <lineage>
        <taxon>Bacteria</taxon>
        <taxon>Bacillati</taxon>
        <taxon>Actinomycetota</taxon>
        <taxon>Actinomycetes</taxon>
        <taxon>Kitasatosporales</taxon>
        <taxon>Streptomycetaceae</taxon>
        <taxon>Streptodolium</taxon>
    </lineage>
</organism>
<dbReference type="InterPro" id="IPR013324">
    <property type="entry name" value="RNA_pol_sigma_r3/r4-like"/>
</dbReference>
<dbReference type="NCBIfam" id="TIGR02983">
    <property type="entry name" value="SigE-fam_strep"/>
    <property type="match status" value="1"/>
</dbReference>
<dbReference type="PANTHER" id="PTHR43133:SF50">
    <property type="entry name" value="ECF RNA POLYMERASE SIGMA FACTOR SIGM"/>
    <property type="match status" value="1"/>
</dbReference>
<evidence type="ECO:0000256" key="2">
    <source>
        <dbReference type="ARBA" id="ARBA00023015"/>
    </source>
</evidence>
<dbReference type="SUPFAM" id="SSF88659">
    <property type="entry name" value="Sigma3 and sigma4 domains of RNA polymerase sigma factors"/>
    <property type="match status" value="1"/>
</dbReference>
<sequence length="180" mass="20515">MQDPPGFREYVAARRDHLVRIGVLLTGDRHLAEDLVQAALVRVWPRWARVSRGENVDAYVRRIMTSTFLNWRRRKWHGEYPTDVAADAAILALPDGGDAFTRWDDAEALLADLRRLPPRQRAVVVLRFYDDLTLDECAEALGCSVGTVKSQLHRALGTLRERAARRDRQDAMTQAERADP</sequence>
<dbReference type="NCBIfam" id="TIGR02937">
    <property type="entry name" value="sigma70-ECF"/>
    <property type="match status" value="1"/>
</dbReference>
<dbReference type="Pfam" id="PF08281">
    <property type="entry name" value="Sigma70_r4_2"/>
    <property type="match status" value="1"/>
</dbReference>